<proteinExistence type="predicted"/>
<dbReference type="OrthoDB" id="6359816at2759"/>
<evidence type="ECO:0000259" key="1">
    <source>
        <dbReference type="PROSITE" id="PS50097"/>
    </source>
</evidence>
<dbReference type="GO" id="GO:0030163">
    <property type="term" value="P:protein catabolic process"/>
    <property type="evidence" value="ECO:0007669"/>
    <property type="project" value="UniProtKB-ARBA"/>
</dbReference>
<dbReference type="PROSITE" id="PS50097">
    <property type="entry name" value="BTB"/>
    <property type="match status" value="1"/>
</dbReference>
<evidence type="ECO:0000313" key="3">
    <source>
        <dbReference type="EMBL" id="GBN83905.1"/>
    </source>
</evidence>
<organism evidence="3 4">
    <name type="scientific">Araneus ventricosus</name>
    <name type="common">Orbweaver spider</name>
    <name type="synonym">Epeira ventricosa</name>
    <dbReference type="NCBI Taxonomy" id="182803"/>
    <lineage>
        <taxon>Eukaryota</taxon>
        <taxon>Metazoa</taxon>
        <taxon>Ecdysozoa</taxon>
        <taxon>Arthropoda</taxon>
        <taxon>Chelicerata</taxon>
        <taxon>Arachnida</taxon>
        <taxon>Araneae</taxon>
        <taxon>Araneomorphae</taxon>
        <taxon>Entelegynae</taxon>
        <taxon>Araneoidea</taxon>
        <taxon>Araneidae</taxon>
        <taxon>Araneus</taxon>
    </lineage>
</organism>
<name>A0A4Y2S9F7_ARAVE</name>
<dbReference type="Gene3D" id="1.25.40.420">
    <property type="match status" value="1"/>
</dbReference>
<protein>
    <submittedName>
        <fullName evidence="3">Protein roadkill</fullName>
    </submittedName>
</protein>
<feature type="domain" description="MATH" evidence="2">
    <location>
        <begin position="65"/>
        <end position="195"/>
    </location>
</feature>
<dbReference type="InterPro" id="IPR000210">
    <property type="entry name" value="BTB/POZ_dom"/>
</dbReference>
<dbReference type="InterPro" id="IPR002083">
    <property type="entry name" value="MATH/TRAF_dom"/>
</dbReference>
<dbReference type="CDD" id="cd18186">
    <property type="entry name" value="BTB_POZ_ZBTB_KLHL-like"/>
    <property type="match status" value="1"/>
</dbReference>
<dbReference type="FunFam" id="3.30.710.10:FF:000159">
    <property type="entry name" value="Speckle-type POZ protein B"/>
    <property type="match status" value="1"/>
</dbReference>
<dbReference type="SUPFAM" id="SSF49599">
    <property type="entry name" value="TRAF domain-like"/>
    <property type="match status" value="2"/>
</dbReference>
<feature type="domain" description="BTB" evidence="1">
    <location>
        <begin position="399"/>
        <end position="466"/>
    </location>
</feature>
<dbReference type="SMART" id="SM00225">
    <property type="entry name" value="BTB"/>
    <property type="match status" value="1"/>
</dbReference>
<gene>
    <name evidence="3" type="primary">rdx_10</name>
    <name evidence="3" type="ORF">AVEN_238610_1</name>
</gene>
<reference evidence="3 4" key="1">
    <citation type="journal article" date="2019" name="Sci. Rep.">
        <title>Orb-weaving spider Araneus ventricosus genome elucidates the spidroin gene catalogue.</title>
        <authorList>
            <person name="Kono N."/>
            <person name="Nakamura H."/>
            <person name="Ohtoshi R."/>
            <person name="Moran D.A.P."/>
            <person name="Shinohara A."/>
            <person name="Yoshida Y."/>
            <person name="Fujiwara M."/>
            <person name="Mori M."/>
            <person name="Tomita M."/>
            <person name="Arakawa K."/>
        </authorList>
    </citation>
    <scope>NUCLEOTIDE SEQUENCE [LARGE SCALE GENOMIC DNA]</scope>
</reference>
<dbReference type="AlphaFoldDB" id="A0A4Y2S9F7"/>
<dbReference type="Proteomes" id="UP000499080">
    <property type="component" value="Unassembled WGS sequence"/>
</dbReference>
<keyword evidence="4" id="KW-1185">Reference proteome</keyword>
<dbReference type="InterPro" id="IPR008974">
    <property type="entry name" value="TRAF-like"/>
</dbReference>
<sequence>MISLSDLQLTAWCTLLFTFLTYTRLPLISWYSLLISVLTHTILYFSSLDVASASNSTKNDGAAKGCIFLWKIENLSYCWLKKEECIQSPVFTADSLYGTKWSIRLFPKGLKNNNSVTIFLKREKDYCGPNTIQVKYQITFLDKDGSVLEYKPIWENRFAREHSVYFCACERREKVSGNERESFLPKDTLTVQCKIWKKDEKPTGLDLLSGRTMFKVHRRSFVWRIDNFSTLKPGPGSKFVLIDKFTDGLINFHLVLNEELGSEKKLVMDIRSFDDFIKFISFKASIIDSEGKRVNCGNHEYFDGDLKKGILFPLFSNKNMLMNKINLYLPNDVLSLDCEYVFSAVTSSNECARCGIICSSTTPETVTNKSEINVEKEEPALTSVLVNDLKSMYHNSILCDVELRTSTQTFPAHKAILSARSSVFRRMFSSDMKEKNSGRVDITDLEAETVHRMLTYVYTDSLEDLQMESASALYTAADKYDIPSLKHRCSSFLKYNMYANTACDVLALADMHQDHDLKSAVQDYIMEHGKEVFNTPEWKRFMETNLQLAADVMYRNVSRQELSEEKISFC</sequence>
<accession>A0A4Y2S9F7</accession>
<dbReference type="EMBL" id="BGPR01020136">
    <property type="protein sequence ID" value="GBN83905.1"/>
    <property type="molecule type" value="Genomic_DNA"/>
</dbReference>
<dbReference type="PROSITE" id="PS50144">
    <property type="entry name" value="MATH"/>
    <property type="match status" value="1"/>
</dbReference>
<dbReference type="PANTHER" id="PTHR24413">
    <property type="entry name" value="SPECKLE-TYPE POZ PROTEIN"/>
    <property type="match status" value="1"/>
</dbReference>
<dbReference type="Gene3D" id="3.30.710.10">
    <property type="entry name" value="Potassium Channel Kv1.1, Chain A"/>
    <property type="match status" value="1"/>
</dbReference>
<comment type="caution">
    <text evidence="3">The sequence shown here is derived from an EMBL/GenBank/DDBJ whole genome shotgun (WGS) entry which is preliminary data.</text>
</comment>
<dbReference type="SUPFAM" id="SSF54695">
    <property type="entry name" value="POZ domain"/>
    <property type="match status" value="1"/>
</dbReference>
<dbReference type="Gene3D" id="2.60.210.10">
    <property type="entry name" value="Apoptosis, Tumor Necrosis Factor Receptor Associated Protein 2, Chain A"/>
    <property type="match status" value="1"/>
</dbReference>
<evidence type="ECO:0000259" key="2">
    <source>
        <dbReference type="PROSITE" id="PS50144"/>
    </source>
</evidence>
<dbReference type="InterPro" id="IPR011333">
    <property type="entry name" value="SKP1/BTB/POZ_sf"/>
</dbReference>
<evidence type="ECO:0000313" key="4">
    <source>
        <dbReference type="Proteomes" id="UP000499080"/>
    </source>
</evidence>
<dbReference type="CDD" id="cd00121">
    <property type="entry name" value="MATH"/>
    <property type="match status" value="1"/>
</dbReference>
<dbReference type="Pfam" id="PF00651">
    <property type="entry name" value="BTB"/>
    <property type="match status" value="1"/>
</dbReference>
<dbReference type="Pfam" id="PF22486">
    <property type="entry name" value="MATH_2"/>
    <property type="match status" value="1"/>
</dbReference>